<dbReference type="Gene3D" id="3.90.75.20">
    <property type="match status" value="1"/>
</dbReference>
<dbReference type="InterPro" id="IPR010982">
    <property type="entry name" value="Lambda_DNA-bd_dom_sf"/>
</dbReference>
<dbReference type="SUPFAM" id="SSF47413">
    <property type="entry name" value="lambda repressor-like DNA-binding domains"/>
    <property type="match status" value="1"/>
</dbReference>
<dbReference type="InterPro" id="IPR003615">
    <property type="entry name" value="HNH_nuc"/>
</dbReference>
<evidence type="ECO:0000313" key="2">
    <source>
        <dbReference type="EMBL" id="AKF12742.1"/>
    </source>
</evidence>
<reference evidence="2 3" key="1">
    <citation type="submission" date="2015-04" db="EMBL/GenBank/DDBJ databases">
        <authorList>
            <person name="Schouten J.T."/>
            <person name="Crockett J.T."/>
            <person name="Hodson T.S."/>
            <person name="Hyde J.R."/>
            <person name="Smith T.A."/>
            <person name="Merrill B.D."/>
            <person name="Crook M.B."/>
            <person name="Griffitts J.S."/>
            <person name="Burnett S.H."/>
            <person name="Grose J.H."/>
            <person name="Breakwell D.P."/>
        </authorList>
    </citation>
    <scope>NUCLEOTIDE SEQUENCE [LARGE SCALE GENOMIC DNA]</scope>
</reference>
<dbReference type="SMART" id="SM00507">
    <property type="entry name" value="HNHc"/>
    <property type="match status" value="1"/>
</dbReference>
<gene>
    <name evidence="2" type="ORF">PHIM7_197</name>
</gene>
<dbReference type="EMBL" id="KR052480">
    <property type="protein sequence ID" value="AKF12742.1"/>
    <property type="molecule type" value="Genomic_DNA"/>
</dbReference>
<feature type="domain" description="HNH nuclease" evidence="1">
    <location>
        <begin position="51"/>
        <end position="100"/>
    </location>
</feature>
<evidence type="ECO:0000313" key="3">
    <source>
        <dbReference type="Proteomes" id="UP000221947"/>
    </source>
</evidence>
<keyword evidence="2" id="KW-0378">Hydrolase</keyword>
<organism evidence="2 3">
    <name type="scientific">Sinorhizobium phage phiM7</name>
    <dbReference type="NCBI Taxonomy" id="1647403"/>
    <lineage>
        <taxon>Viruses</taxon>
        <taxon>Duplodnaviria</taxon>
        <taxon>Heunggongvirae</taxon>
        <taxon>Uroviricota</taxon>
        <taxon>Caudoviricetes</taxon>
        <taxon>Emdodecavirus</taxon>
        <taxon>Emdodecavirus M7</taxon>
    </lineage>
</organism>
<evidence type="ECO:0000259" key="1">
    <source>
        <dbReference type="SMART" id="SM00507"/>
    </source>
</evidence>
<name>A0A0F6WBX1_9CAUD</name>
<dbReference type="GO" id="GO:0016788">
    <property type="term" value="F:hydrolase activity, acting on ester bonds"/>
    <property type="evidence" value="ECO:0007669"/>
    <property type="project" value="InterPro"/>
</dbReference>
<keyword evidence="2" id="KW-0540">Nuclease</keyword>
<keyword evidence="2" id="KW-0255">Endonuclease</keyword>
<accession>A0A0F6WBX1</accession>
<dbReference type="Pfam" id="PF07463">
    <property type="entry name" value="NUMOD4"/>
    <property type="match status" value="1"/>
</dbReference>
<dbReference type="InterPro" id="IPR044925">
    <property type="entry name" value="His-Me_finger_sf"/>
</dbReference>
<proteinExistence type="predicted"/>
<protein>
    <submittedName>
        <fullName evidence="2">HNH endonuclease</fullName>
    </submittedName>
</protein>
<dbReference type="SUPFAM" id="SSF54060">
    <property type="entry name" value="His-Me finger endonucleases"/>
    <property type="match status" value="1"/>
</dbReference>
<dbReference type="GO" id="GO:0004519">
    <property type="term" value="F:endonuclease activity"/>
    <property type="evidence" value="ECO:0007669"/>
    <property type="project" value="UniProtKB-KW"/>
</dbReference>
<keyword evidence="3" id="KW-1185">Reference proteome</keyword>
<dbReference type="InterPro" id="IPR010902">
    <property type="entry name" value="NUMOD4"/>
</dbReference>
<sequence>MPTCEIWKPVTGFELYEVSNHGRIRNLKSNKILKTSVRDRYVRVNLYQNGTSKTVLVHRLVAEVFLPNHDSFANDVNHIDGNKANNHVSNLEWTTREENIRHSWDTGLRVVIGQKLTTSDVKEIKELYSSGNYSQKNLAKAYGVHQSNISRIVNDKCFLTN</sequence>
<dbReference type="Pfam" id="PF13392">
    <property type="entry name" value="HNH_3"/>
    <property type="match status" value="1"/>
</dbReference>
<dbReference type="GO" id="GO:0003677">
    <property type="term" value="F:DNA binding"/>
    <property type="evidence" value="ECO:0007669"/>
    <property type="project" value="InterPro"/>
</dbReference>
<dbReference type="Proteomes" id="UP000221947">
    <property type="component" value="Segment"/>
</dbReference>